<protein>
    <submittedName>
        <fullName evidence="1">Uncharacterized protein</fullName>
    </submittedName>
</protein>
<sequence>MQVSFDKLTYCTKKSQNKAAETTLLWDSFFIKFAAMVG</sequence>
<dbReference type="STRING" id="1124188.SAMN05444377_106109"/>
<dbReference type="AlphaFoldDB" id="A0A1M5AK02"/>
<proteinExistence type="predicted"/>
<reference evidence="1 2" key="1">
    <citation type="submission" date="2016-11" db="EMBL/GenBank/DDBJ databases">
        <authorList>
            <person name="Jaros S."/>
            <person name="Januszkiewicz K."/>
            <person name="Wedrychowicz H."/>
        </authorList>
    </citation>
    <scope>NUCLEOTIDE SEQUENCE [LARGE SCALE GENOMIC DNA]</scope>
    <source>
        <strain evidence="1 2">DSM 25660</strain>
    </source>
</reference>
<organism evidence="1 2">
    <name type="scientific">Flavobacterium fontis</name>
    <dbReference type="NCBI Taxonomy" id="1124188"/>
    <lineage>
        <taxon>Bacteria</taxon>
        <taxon>Pseudomonadati</taxon>
        <taxon>Bacteroidota</taxon>
        <taxon>Flavobacteriia</taxon>
        <taxon>Flavobacteriales</taxon>
        <taxon>Flavobacteriaceae</taxon>
        <taxon>Flavobacterium</taxon>
    </lineage>
</organism>
<evidence type="ECO:0000313" key="2">
    <source>
        <dbReference type="Proteomes" id="UP000184147"/>
    </source>
</evidence>
<dbReference type="EMBL" id="FQVQ01000006">
    <property type="protein sequence ID" value="SHF30579.1"/>
    <property type="molecule type" value="Genomic_DNA"/>
</dbReference>
<name>A0A1M5AK02_9FLAO</name>
<accession>A0A1M5AK02</accession>
<evidence type="ECO:0000313" key="1">
    <source>
        <dbReference type="EMBL" id="SHF30579.1"/>
    </source>
</evidence>
<keyword evidence="2" id="KW-1185">Reference proteome</keyword>
<dbReference type="Proteomes" id="UP000184147">
    <property type="component" value="Unassembled WGS sequence"/>
</dbReference>
<gene>
    <name evidence="1" type="ORF">SAMN05444377_106109</name>
</gene>